<protein>
    <submittedName>
        <fullName evidence="1">Class I SAM-dependent methyltransferase</fullName>
        <ecNumber evidence="1">2.1.1.222</ecNumber>
        <ecNumber evidence="1">2.1.1.64</ecNumber>
    </submittedName>
</protein>
<keyword evidence="1" id="KW-0489">Methyltransferase</keyword>
<reference evidence="1" key="1">
    <citation type="submission" date="2024-09" db="EMBL/GenBank/DDBJ databases">
        <authorList>
            <person name="Liu J."/>
        </authorList>
    </citation>
    <scope>NUCLEOTIDE SEQUENCE</scope>
    <source>
        <strain evidence="1">NBU2967</strain>
    </source>
</reference>
<organism evidence="1 2">
    <name type="scientific">Meishania litoralis</name>
    <dbReference type="NCBI Taxonomy" id="3434685"/>
    <lineage>
        <taxon>Bacteria</taxon>
        <taxon>Pseudomonadati</taxon>
        <taxon>Bacteroidota</taxon>
        <taxon>Flavobacteriia</taxon>
        <taxon>Flavobacteriales</taxon>
        <taxon>Flavobacteriaceae</taxon>
        <taxon>Meishania</taxon>
    </lineage>
</organism>
<keyword evidence="1" id="KW-0808">Transferase</keyword>
<accession>A0ACC7LG96</accession>
<dbReference type="EMBL" id="JBHFPV010000001">
    <property type="protein sequence ID" value="MFH6602191.1"/>
    <property type="molecule type" value="Genomic_DNA"/>
</dbReference>
<keyword evidence="2" id="KW-1185">Reference proteome</keyword>
<dbReference type="EC" id="2.1.1.222" evidence="1"/>
<dbReference type="EC" id="2.1.1.64" evidence="1"/>
<name>A0ACC7LG96_9FLAO</name>
<gene>
    <name evidence="1" type="ORF">ACEZ3G_01790</name>
</gene>
<evidence type="ECO:0000313" key="1">
    <source>
        <dbReference type="EMBL" id="MFH6602191.1"/>
    </source>
</evidence>
<comment type="caution">
    <text evidence="1">The sequence shown here is derived from an EMBL/GenBank/DDBJ whole genome shotgun (WGS) entry which is preliminary data.</text>
</comment>
<dbReference type="Proteomes" id="UP001595191">
    <property type="component" value="Unassembled WGS sequence"/>
</dbReference>
<proteinExistence type="predicted"/>
<sequence length="234" mass="27038">MDIMGMALLDYQNGKYTEDIITYSSLDEQDIIPLPHFFRRFHEMPAIEQKALKLCRGTILDIGCGAGSHSLYLQEENFEVTALDNSKGAIETCRQRGIRNVHLENFYDFKGERFDTVLLLMNGLGLAEKLDRLDRFLSHIKTLINQNGQVIVDSSDIIYMFDEDEDGGRWLPDTKGYYGEVEFVMEYKGEKSDPFWWLYCDFNTLERAATANALNCELIIQGEHYDYLARLTPK</sequence>
<evidence type="ECO:0000313" key="2">
    <source>
        <dbReference type="Proteomes" id="UP001595191"/>
    </source>
</evidence>